<accession>A0A382DFW6</accession>
<protein>
    <submittedName>
        <fullName evidence="2">Uncharacterized protein</fullName>
    </submittedName>
</protein>
<sequence>MMNKLFVQSTQVDESGRDTLASGSMSTLQHQQESPVNFIWGEPVHAENLRGAQV</sequence>
<gene>
    <name evidence="2" type="ORF">METZ01_LOCUS190240</name>
</gene>
<feature type="compositionally biased region" description="Polar residues" evidence="1">
    <location>
        <begin position="21"/>
        <end position="35"/>
    </location>
</feature>
<proteinExistence type="predicted"/>
<feature type="compositionally biased region" description="Polar residues" evidence="1">
    <location>
        <begin position="1"/>
        <end position="13"/>
    </location>
</feature>
<evidence type="ECO:0000313" key="2">
    <source>
        <dbReference type="EMBL" id="SVB37386.1"/>
    </source>
</evidence>
<feature type="region of interest" description="Disordered" evidence="1">
    <location>
        <begin position="1"/>
        <end position="40"/>
    </location>
</feature>
<organism evidence="2">
    <name type="scientific">marine metagenome</name>
    <dbReference type="NCBI Taxonomy" id="408172"/>
    <lineage>
        <taxon>unclassified sequences</taxon>
        <taxon>metagenomes</taxon>
        <taxon>ecological metagenomes</taxon>
    </lineage>
</organism>
<dbReference type="EMBL" id="UINC01039220">
    <property type="protein sequence ID" value="SVB37386.1"/>
    <property type="molecule type" value="Genomic_DNA"/>
</dbReference>
<name>A0A382DFW6_9ZZZZ</name>
<evidence type="ECO:0000256" key="1">
    <source>
        <dbReference type="SAM" id="MobiDB-lite"/>
    </source>
</evidence>
<dbReference type="AlphaFoldDB" id="A0A382DFW6"/>
<reference evidence="2" key="1">
    <citation type="submission" date="2018-05" db="EMBL/GenBank/DDBJ databases">
        <authorList>
            <person name="Lanie J.A."/>
            <person name="Ng W.-L."/>
            <person name="Kazmierczak K.M."/>
            <person name="Andrzejewski T.M."/>
            <person name="Davidsen T.M."/>
            <person name="Wayne K.J."/>
            <person name="Tettelin H."/>
            <person name="Glass J.I."/>
            <person name="Rusch D."/>
            <person name="Podicherti R."/>
            <person name="Tsui H.-C.T."/>
            <person name="Winkler M.E."/>
        </authorList>
    </citation>
    <scope>NUCLEOTIDE SEQUENCE</scope>
</reference>